<feature type="transmembrane region" description="Helical" evidence="1">
    <location>
        <begin position="21"/>
        <end position="46"/>
    </location>
</feature>
<evidence type="ECO:0000313" key="3">
    <source>
        <dbReference type="EMBL" id="MFD2418475.1"/>
    </source>
</evidence>
<dbReference type="Gene3D" id="1.20.144.10">
    <property type="entry name" value="Phosphatidic acid phosphatase type 2/haloperoxidase"/>
    <property type="match status" value="1"/>
</dbReference>
<evidence type="ECO:0000256" key="1">
    <source>
        <dbReference type="SAM" id="Phobius"/>
    </source>
</evidence>
<protein>
    <submittedName>
        <fullName evidence="3">Phosphatase PAP2 family protein</fullName>
    </submittedName>
</protein>
<proteinExistence type="predicted"/>
<reference evidence="4" key="1">
    <citation type="journal article" date="2019" name="Int. J. Syst. Evol. Microbiol.">
        <title>The Global Catalogue of Microorganisms (GCM) 10K type strain sequencing project: providing services to taxonomists for standard genome sequencing and annotation.</title>
        <authorList>
            <consortium name="The Broad Institute Genomics Platform"/>
            <consortium name="The Broad Institute Genome Sequencing Center for Infectious Disease"/>
            <person name="Wu L."/>
            <person name="Ma J."/>
        </authorList>
    </citation>
    <scope>NUCLEOTIDE SEQUENCE [LARGE SCALE GENOMIC DNA]</scope>
    <source>
        <strain evidence="4">CGMCC 4.7645</strain>
    </source>
</reference>
<feature type="transmembrane region" description="Helical" evidence="1">
    <location>
        <begin position="136"/>
        <end position="154"/>
    </location>
</feature>
<dbReference type="InterPro" id="IPR036938">
    <property type="entry name" value="PAP2/HPO_sf"/>
</dbReference>
<keyword evidence="1" id="KW-0472">Membrane</keyword>
<sequence length="217" mass="22570">MTRSEIRDPLPVALDPRLRRALTIVALAATLVVITLGTLYFAGGTLGAFDNHAEPLAGPRPPWHDFAVLIDFCGEPIGSTILTAGAVAACLVAHRVRMAVLTVLGVGLSVAATALLKPLVGRTIHGVYLSFPSGHTAFATALALLLALLAIDVLRLGTRTAAIVLVAMVLPAGAAMGWTEVVVSAHYPTDTVGGFCTALAVVPATAWLMGRVRIPRR</sequence>
<gene>
    <name evidence="3" type="ORF">ACFSXZ_19300</name>
</gene>
<name>A0ABW5FV41_9PSEU</name>
<feature type="domain" description="Phosphatidic acid phosphatase type 2/haloperoxidase" evidence="2">
    <location>
        <begin position="96"/>
        <end position="206"/>
    </location>
</feature>
<keyword evidence="1" id="KW-0812">Transmembrane</keyword>
<keyword evidence="1" id="KW-1133">Transmembrane helix</keyword>
<dbReference type="SMART" id="SM00014">
    <property type="entry name" value="acidPPc"/>
    <property type="match status" value="1"/>
</dbReference>
<dbReference type="InterPro" id="IPR000326">
    <property type="entry name" value="PAP2/HPO"/>
</dbReference>
<organism evidence="3 4">
    <name type="scientific">Amycolatopsis pigmentata</name>
    <dbReference type="NCBI Taxonomy" id="450801"/>
    <lineage>
        <taxon>Bacteria</taxon>
        <taxon>Bacillati</taxon>
        <taxon>Actinomycetota</taxon>
        <taxon>Actinomycetes</taxon>
        <taxon>Pseudonocardiales</taxon>
        <taxon>Pseudonocardiaceae</taxon>
        <taxon>Amycolatopsis</taxon>
    </lineage>
</organism>
<dbReference type="Proteomes" id="UP001597417">
    <property type="component" value="Unassembled WGS sequence"/>
</dbReference>
<dbReference type="SUPFAM" id="SSF48317">
    <property type="entry name" value="Acid phosphatase/Vanadium-dependent haloperoxidase"/>
    <property type="match status" value="1"/>
</dbReference>
<dbReference type="Pfam" id="PF01569">
    <property type="entry name" value="PAP2"/>
    <property type="match status" value="1"/>
</dbReference>
<feature type="transmembrane region" description="Helical" evidence="1">
    <location>
        <begin position="161"/>
        <end position="179"/>
    </location>
</feature>
<dbReference type="EMBL" id="JBHUKR010000007">
    <property type="protein sequence ID" value="MFD2418475.1"/>
    <property type="molecule type" value="Genomic_DNA"/>
</dbReference>
<feature type="transmembrane region" description="Helical" evidence="1">
    <location>
        <begin position="66"/>
        <end position="91"/>
    </location>
</feature>
<evidence type="ECO:0000313" key="4">
    <source>
        <dbReference type="Proteomes" id="UP001597417"/>
    </source>
</evidence>
<keyword evidence="4" id="KW-1185">Reference proteome</keyword>
<dbReference type="RefSeq" id="WP_378266409.1">
    <property type="nucleotide sequence ID" value="NZ_JBHUKR010000007.1"/>
</dbReference>
<accession>A0ABW5FV41</accession>
<feature type="transmembrane region" description="Helical" evidence="1">
    <location>
        <begin position="98"/>
        <end position="116"/>
    </location>
</feature>
<evidence type="ECO:0000259" key="2">
    <source>
        <dbReference type="SMART" id="SM00014"/>
    </source>
</evidence>
<feature type="transmembrane region" description="Helical" evidence="1">
    <location>
        <begin position="191"/>
        <end position="210"/>
    </location>
</feature>
<comment type="caution">
    <text evidence="3">The sequence shown here is derived from an EMBL/GenBank/DDBJ whole genome shotgun (WGS) entry which is preliminary data.</text>
</comment>